<evidence type="ECO:0000256" key="8">
    <source>
        <dbReference type="ARBA" id="ARBA00023180"/>
    </source>
</evidence>
<dbReference type="PANTHER" id="PTHR45695">
    <property type="entry name" value="LEUCOKININ RECEPTOR-RELATED"/>
    <property type="match status" value="1"/>
</dbReference>
<dbReference type="PROSITE" id="PS00237">
    <property type="entry name" value="G_PROTEIN_RECEP_F1_1"/>
    <property type="match status" value="1"/>
</dbReference>
<dbReference type="SUPFAM" id="SSF81321">
    <property type="entry name" value="Family A G protein-coupled receptor-like"/>
    <property type="match status" value="1"/>
</dbReference>
<dbReference type="InterPro" id="IPR017452">
    <property type="entry name" value="GPCR_Rhodpsn_7TM"/>
</dbReference>
<evidence type="ECO:0000313" key="16">
    <source>
        <dbReference type="Proteomes" id="UP001519460"/>
    </source>
</evidence>
<keyword evidence="8" id="KW-0325">Glycoprotein</keyword>
<dbReference type="Gene3D" id="1.20.1070.10">
    <property type="entry name" value="Rhodopsin 7-helix transmembrane proteins"/>
    <property type="match status" value="1"/>
</dbReference>
<organism evidence="15 16">
    <name type="scientific">Batillaria attramentaria</name>
    <dbReference type="NCBI Taxonomy" id="370345"/>
    <lineage>
        <taxon>Eukaryota</taxon>
        <taxon>Metazoa</taxon>
        <taxon>Spiralia</taxon>
        <taxon>Lophotrochozoa</taxon>
        <taxon>Mollusca</taxon>
        <taxon>Gastropoda</taxon>
        <taxon>Caenogastropoda</taxon>
        <taxon>Sorbeoconcha</taxon>
        <taxon>Cerithioidea</taxon>
        <taxon>Batillariidae</taxon>
        <taxon>Batillaria</taxon>
    </lineage>
</organism>
<comment type="function">
    <text evidence="10">Receptor for NPAF (A-18-F-amide) and NPFF (F-8-F-amide) neuropeptides, also known as morphine-modulating peptides. Can also be activated by a variety of naturally occurring or synthetic FMRF-amide like ligands. This receptor mediates its action by association with G proteins that activate a phosphatidylinositol-calcium second messenger system.</text>
</comment>
<dbReference type="PRINTS" id="PR01570">
    <property type="entry name" value="NPFFRECEPTOR"/>
</dbReference>
<evidence type="ECO:0000256" key="2">
    <source>
        <dbReference type="ARBA" id="ARBA00022692"/>
    </source>
</evidence>
<feature type="transmembrane region" description="Helical" evidence="13">
    <location>
        <begin position="125"/>
        <end position="147"/>
    </location>
</feature>
<sequence length="426" mass="47700">MANDTGSGSSSFKCVPGEEPVTSSVPAHITRLFMSPTPVPVFPTWEIALKVLFYVLAMLVDVVGNSLVIFIVSARRKMRTPTNVLLLNLAVADLLVALLCMWVHLGASITPDWPFGLGICKANMFAQVTAVTTSILTLTVISVERFVAIVFPLRRGWTLRFTIPLLGVVWVIACSIAWPQLHVRHLDEVEWADRHFIRCDETWTKVYKNENCDRWMPSKVIYHTFVIVVMFFVPIVVMIVSYTVICVSLMLRKAPGSSTQSDSQARSKKRVVRMLMVLLATFITCWSPLHILELHELNKSPHMVTVRYVVLYIAYLNSALNPVLYAGFNENIRRGFQDIFTCGCLPSNKERRVFPVSRQSHSGQSRVGEQKNGAVTTGNNDNRNRLSVPSRHNDRANGKSRSKETQFMQVNTISNASSVAVSASRG</sequence>
<name>A0ABD0LNU5_9CAEN</name>
<dbReference type="PANTHER" id="PTHR45695:SF28">
    <property type="entry name" value="G-PROTEIN COUPLED RECEPTORS FAMILY 1 PROFILE DOMAIN-CONTAINING PROTEIN"/>
    <property type="match status" value="1"/>
</dbReference>
<feature type="compositionally biased region" description="Basic and acidic residues" evidence="12">
    <location>
        <begin position="391"/>
        <end position="404"/>
    </location>
</feature>
<evidence type="ECO:0000256" key="11">
    <source>
        <dbReference type="RuleBase" id="RU000688"/>
    </source>
</evidence>
<feature type="transmembrane region" description="Helical" evidence="13">
    <location>
        <begin position="271"/>
        <end position="289"/>
    </location>
</feature>
<keyword evidence="3 13" id="KW-1133">Transmembrane helix</keyword>
<feature type="transmembrane region" description="Helical" evidence="13">
    <location>
        <begin position="84"/>
        <end position="105"/>
    </location>
</feature>
<keyword evidence="5 13" id="KW-0472">Membrane</keyword>
<feature type="transmembrane region" description="Helical" evidence="13">
    <location>
        <begin position="159"/>
        <end position="178"/>
    </location>
</feature>
<keyword evidence="2 11" id="KW-0812">Transmembrane</keyword>
<protein>
    <recommendedName>
        <fullName evidence="14">G-protein coupled receptors family 1 profile domain-containing protein</fullName>
    </recommendedName>
</protein>
<feature type="transmembrane region" description="Helical" evidence="13">
    <location>
        <begin position="309"/>
        <end position="328"/>
    </location>
</feature>
<evidence type="ECO:0000256" key="1">
    <source>
        <dbReference type="ARBA" id="ARBA00004141"/>
    </source>
</evidence>
<comment type="caution">
    <text evidence="15">The sequence shown here is derived from an EMBL/GenBank/DDBJ whole genome shotgun (WGS) entry which is preliminary data.</text>
</comment>
<dbReference type="Proteomes" id="UP001519460">
    <property type="component" value="Unassembled WGS sequence"/>
</dbReference>
<feature type="domain" description="G-protein coupled receptors family 1 profile" evidence="14">
    <location>
        <begin position="64"/>
        <end position="325"/>
    </location>
</feature>
<dbReference type="EMBL" id="JACVVK020000032">
    <property type="protein sequence ID" value="KAK7501319.1"/>
    <property type="molecule type" value="Genomic_DNA"/>
</dbReference>
<evidence type="ECO:0000256" key="4">
    <source>
        <dbReference type="ARBA" id="ARBA00023040"/>
    </source>
</evidence>
<dbReference type="Pfam" id="PF00001">
    <property type="entry name" value="7tm_1"/>
    <property type="match status" value="1"/>
</dbReference>
<dbReference type="PROSITE" id="PS50262">
    <property type="entry name" value="G_PROTEIN_RECEP_F1_2"/>
    <property type="match status" value="1"/>
</dbReference>
<dbReference type="InterPro" id="IPR000276">
    <property type="entry name" value="GPCR_Rhodpsn"/>
</dbReference>
<comment type="similarity">
    <text evidence="11">Belongs to the G-protein coupled receptor 1 family.</text>
</comment>
<dbReference type="PRINTS" id="PR00237">
    <property type="entry name" value="GPCRRHODOPSN"/>
</dbReference>
<accession>A0ABD0LNU5</accession>
<evidence type="ECO:0000259" key="14">
    <source>
        <dbReference type="PROSITE" id="PS50262"/>
    </source>
</evidence>
<dbReference type="SMART" id="SM01381">
    <property type="entry name" value="7TM_GPCR_Srsx"/>
    <property type="match status" value="1"/>
</dbReference>
<dbReference type="AlphaFoldDB" id="A0ABD0LNU5"/>
<feature type="transmembrane region" description="Helical" evidence="13">
    <location>
        <begin position="220"/>
        <end position="251"/>
    </location>
</feature>
<keyword evidence="9 11" id="KW-0807">Transducer</keyword>
<evidence type="ECO:0000256" key="3">
    <source>
        <dbReference type="ARBA" id="ARBA00022989"/>
    </source>
</evidence>
<dbReference type="GO" id="GO:0016020">
    <property type="term" value="C:membrane"/>
    <property type="evidence" value="ECO:0007669"/>
    <property type="project" value="UniProtKB-SubCell"/>
</dbReference>
<evidence type="ECO:0000256" key="6">
    <source>
        <dbReference type="ARBA" id="ARBA00023157"/>
    </source>
</evidence>
<evidence type="ECO:0000313" key="15">
    <source>
        <dbReference type="EMBL" id="KAK7501319.1"/>
    </source>
</evidence>
<keyword evidence="7 11" id="KW-0675">Receptor</keyword>
<keyword evidence="16" id="KW-1185">Reference proteome</keyword>
<feature type="region of interest" description="Disordered" evidence="12">
    <location>
        <begin position="355"/>
        <end position="411"/>
    </location>
</feature>
<gene>
    <name evidence="15" type="ORF">BaRGS_00007444</name>
</gene>
<feature type="compositionally biased region" description="Polar residues" evidence="12">
    <location>
        <begin position="357"/>
        <end position="387"/>
    </location>
</feature>
<feature type="transmembrane region" description="Helical" evidence="13">
    <location>
        <begin position="51"/>
        <end position="72"/>
    </location>
</feature>
<dbReference type="InterPro" id="IPR005395">
    <property type="entry name" value="NPFF_rcpt"/>
</dbReference>
<comment type="subcellular location">
    <subcellularLocation>
        <location evidence="1">Membrane</location>
        <topology evidence="1">Multi-pass membrane protein</topology>
    </subcellularLocation>
</comment>
<proteinExistence type="inferred from homology"/>
<evidence type="ECO:0000256" key="5">
    <source>
        <dbReference type="ARBA" id="ARBA00023136"/>
    </source>
</evidence>
<keyword evidence="4 11" id="KW-0297">G-protein coupled receptor</keyword>
<reference evidence="15 16" key="1">
    <citation type="journal article" date="2023" name="Sci. Data">
        <title>Genome assembly of the Korean intertidal mud-creeper Batillaria attramentaria.</title>
        <authorList>
            <person name="Patra A.K."/>
            <person name="Ho P.T."/>
            <person name="Jun S."/>
            <person name="Lee S.J."/>
            <person name="Kim Y."/>
            <person name="Won Y.J."/>
        </authorList>
    </citation>
    <scope>NUCLEOTIDE SEQUENCE [LARGE SCALE GENOMIC DNA]</scope>
    <source>
        <strain evidence="15">Wonlab-2016</strain>
    </source>
</reference>
<evidence type="ECO:0000256" key="10">
    <source>
        <dbReference type="ARBA" id="ARBA00025478"/>
    </source>
</evidence>
<evidence type="ECO:0000256" key="13">
    <source>
        <dbReference type="SAM" id="Phobius"/>
    </source>
</evidence>
<evidence type="ECO:0000256" key="9">
    <source>
        <dbReference type="ARBA" id="ARBA00023224"/>
    </source>
</evidence>
<dbReference type="GO" id="GO:0004930">
    <property type="term" value="F:G protein-coupled receptor activity"/>
    <property type="evidence" value="ECO:0007669"/>
    <property type="project" value="UniProtKB-KW"/>
</dbReference>
<keyword evidence="6" id="KW-1015">Disulfide bond</keyword>
<evidence type="ECO:0000256" key="12">
    <source>
        <dbReference type="SAM" id="MobiDB-lite"/>
    </source>
</evidence>
<dbReference type="CDD" id="cd14993">
    <property type="entry name" value="7tmA_CCKR-like"/>
    <property type="match status" value="1"/>
</dbReference>
<evidence type="ECO:0000256" key="7">
    <source>
        <dbReference type="ARBA" id="ARBA00023170"/>
    </source>
</evidence>